<dbReference type="RefSeq" id="WP_153836258.1">
    <property type="nucleotide sequence ID" value="NZ_JBHUMW010000081.1"/>
</dbReference>
<reference evidence="1 2" key="1">
    <citation type="submission" date="2019-10" db="EMBL/GenBank/DDBJ databases">
        <title>Gracilibacillus salitolerans sp. nov., a moderate halophile isolated from a saline soil in northwest China.</title>
        <authorList>
            <person name="Gan L."/>
        </authorList>
    </citation>
    <scope>NUCLEOTIDE SEQUENCE [LARGE SCALE GENOMIC DNA]</scope>
    <source>
        <strain evidence="1 2">TP2-8</strain>
    </source>
</reference>
<dbReference type="Proteomes" id="UP000435187">
    <property type="component" value="Unassembled WGS sequence"/>
</dbReference>
<dbReference type="InterPro" id="IPR029058">
    <property type="entry name" value="AB_hydrolase_fold"/>
</dbReference>
<gene>
    <name evidence="1" type="ORF">GH885_15385</name>
</gene>
<protein>
    <recommendedName>
        <fullName evidence="3">DUF2974 domain-containing protein</fullName>
    </recommendedName>
</protein>
<dbReference type="NCBIfam" id="NF047388">
    <property type="entry name" value="SA1320_fam"/>
    <property type="match status" value="1"/>
</dbReference>
<evidence type="ECO:0008006" key="3">
    <source>
        <dbReference type="Google" id="ProtNLM"/>
    </source>
</evidence>
<proteinExistence type="predicted"/>
<accession>A0A6N7QZY0</accession>
<evidence type="ECO:0000313" key="2">
    <source>
        <dbReference type="Proteomes" id="UP000435187"/>
    </source>
</evidence>
<sequence>MSVTNNSDTDLVELAGYHAYLGYDVDDIIRIDGNRYEVKNVYYDQHTGLDALTVQNIKTNYTIIVYVGTNKDQLQDILTDVYLLSSTDVPQLEAAKEYYKGMNRQYGIDSVTGNSLGGALANSIAVEYPNVRSVTYNPALLPGHLVDTDKDYDNITNYIGQYDVLNMTLDSLGLGDRVPGKKHEIYNGIPGTAESKFGTIGSNHTGYLRNDEGTQYYEIRPGGGPGSGQIHVKADEHIVTSAWTGQPIYGDGSTNIRITPEALHTLANGLHDSVFNRLERASEYLSNSKEIIDDEAERRHTRINILQRRLQQIIEFQIDEDIEMMGKSIQASIDDMHRLLDLIEDKGQSLNYLLNSPPAELMEFIMNRQVDVSSLVDEARNFLNQLSSNVDELMDNSHLILTSVVPKLFHVGMEKWHDAVVNELQEHFNILMNNNDILLTQIQTFQQQIEDTADTFEKTDLQLANAIQNKIAYIKEVFISVKANTDNLEPSPYLEAKLDIKAIQLDLSFTYFSTKMNNLLTPVLEGINVILLGLEVTIESLSFAIKQGTNIFLRQSLPGMIISTFTDFDDKVRNTVKHTLEPIDTLASRINGVRDGVRRLNSNIPTIINRFRPYLENALFNNERFFDVYLYNNSAIALIRELDLVFQDINSQLANHHAKTILELLLYGRHISVNINQLQEQVERAAN</sequence>
<keyword evidence="2" id="KW-1185">Reference proteome</keyword>
<dbReference type="AlphaFoldDB" id="A0A6N7QZY0"/>
<dbReference type="SUPFAM" id="SSF53474">
    <property type="entry name" value="alpha/beta-Hydrolases"/>
    <property type="match status" value="1"/>
</dbReference>
<name>A0A6N7QZY0_9BACI</name>
<organism evidence="1 2">
    <name type="scientific">Gracilibacillus thailandensis</name>
    <dbReference type="NCBI Taxonomy" id="563735"/>
    <lineage>
        <taxon>Bacteria</taxon>
        <taxon>Bacillati</taxon>
        <taxon>Bacillota</taxon>
        <taxon>Bacilli</taxon>
        <taxon>Bacillales</taxon>
        <taxon>Bacillaceae</taxon>
        <taxon>Gracilibacillus</taxon>
    </lineage>
</organism>
<evidence type="ECO:0000313" key="1">
    <source>
        <dbReference type="EMBL" id="MRI67703.1"/>
    </source>
</evidence>
<dbReference type="EMBL" id="WJEE01000038">
    <property type="protein sequence ID" value="MRI67703.1"/>
    <property type="molecule type" value="Genomic_DNA"/>
</dbReference>
<comment type="caution">
    <text evidence="1">The sequence shown here is derived from an EMBL/GenBank/DDBJ whole genome shotgun (WGS) entry which is preliminary data.</text>
</comment>